<evidence type="ECO:0000313" key="2">
    <source>
        <dbReference type="EMBL" id="PNH08180.1"/>
    </source>
</evidence>
<feature type="region of interest" description="Disordered" evidence="1">
    <location>
        <begin position="15"/>
        <end position="41"/>
    </location>
</feature>
<feature type="compositionally biased region" description="Low complexity" evidence="1">
    <location>
        <begin position="163"/>
        <end position="186"/>
    </location>
</feature>
<accession>A0A2J8A6P5</accession>
<feature type="compositionally biased region" description="Low complexity" evidence="1">
    <location>
        <begin position="83"/>
        <end position="96"/>
    </location>
</feature>
<dbReference type="Proteomes" id="UP000236333">
    <property type="component" value="Unassembled WGS sequence"/>
</dbReference>
<proteinExistence type="predicted"/>
<name>A0A2J8A6P5_9CHLO</name>
<reference evidence="2 3" key="1">
    <citation type="journal article" date="2017" name="Mol. Biol. Evol.">
        <title>The 4-celled Tetrabaena socialis nuclear genome reveals the essential components for genetic control of cell number at the origin of multicellularity in the volvocine lineage.</title>
        <authorList>
            <person name="Featherston J."/>
            <person name="Arakaki Y."/>
            <person name="Hanschen E.R."/>
            <person name="Ferris P.J."/>
            <person name="Michod R.E."/>
            <person name="Olson B.J.S.C."/>
            <person name="Nozaki H."/>
            <person name="Durand P.M."/>
        </authorList>
    </citation>
    <scope>NUCLEOTIDE SEQUENCE [LARGE SCALE GENOMIC DNA]</scope>
    <source>
        <strain evidence="2 3">NIES-571</strain>
    </source>
</reference>
<protein>
    <submittedName>
        <fullName evidence="2">Uncharacterized protein</fullName>
    </submittedName>
</protein>
<sequence>MREYFRAYRDKKACKAGSEGIAKPAHRRTAKRAPPSPVRATGEAANELLLQQVFSSEAWATVVQANAAKAAAEAAAAASAAQQQGQQQQQQQQQQQPGYDGCDDGRTMEDEQWRLGSGYGSGAPSLATEAAAAPDAVCDHTLVQQHQQPLHQQHPQQQPPHPQHQQQDLQHQQHLRRQQNQQLLQQQTAQLLQQQRRAEDLQRQLEESGQENLLRPPAIPSSTLAPRRKLCAARAACTSGGGGGGSGAAEVAEAWQGAPRRHTAVAMSSATGVWGPGQVQQLGASQLPYAAPPALAPRKQQRGEDQVCVRPGDGGQDFGPLCPPRRMAASCGGYPTHSECELRHKPHVSDGGGMLAAWPHQQQHGVPYPVYSTLGGLHLHAAYPLPYSSAYGGMAMQQQHVQPFGSLYINQHQHYHDLQQYQQYQHQHQHQQEWQHQQQGHQPSAGATTSQAACEVAGLEQRRPEEVHSSGSDSTDATARLYLTPGRPVDAAGGRASSWTVSPFRLVNEGACVLPFGPLEEELGLSSPTSILELSQGLAEGGMLSLEVE</sequence>
<feature type="region of interest" description="Disordered" evidence="1">
    <location>
        <begin position="83"/>
        <end position="186"/>
    </location>
</feature>
<comment type="caution">
    <text evidence="2">The sequence shown here is derived from an EMBL/GenBank/DDBJ whole genome shotgun (WGS) entry which is preliminary data.</text>
</comment>
<organism evidence="2 3">
    <name type="scientific">Tetrabaena socialis</name>
    <dbReference type="NCBI Taxonomy" id="47790"/>
    <lineage>
        <taxon>Eukaryota</taxon>
        <taxon>Viridiplantae</taxon>
        <taxon>Chlorophyta</taxon>
        <taxon>core chlorophytes</taxon>
        <taxon>Chlorophyceae</taxon>
        <taxon>CS clade</taxon>
        <taxon>Chlamydomonadales</taxon>
        <taxon>Tetrabaenaceae</taxon>
        <taxon>Tetrabaena</taxon>
    </lineage>
</organism>
<dbReference type="EMBL" id="PGGS01000141">
    <property type="protein sequence ID" value="PNH08180.1"/>
    <property type="molecule type" value="Genomic_DNA"/>
</dbReference>
<keyword evidence="3" id="KW-1185">Reference proteome</keyword>
<gene>
    <name evidence="2" type="ORF">TSOC_005265</name>
</gene>
<feature type="compositionally biased region" description="Low complexity" evidence="1">
    <location>
        <begin position="123"/>
        <end position="136"/>
    </location>
</feature>
<evidence type="ECO:0000313" key="3">
    <source>
        <dbReference type="Proteomes" id="UP000236333"/>
    </source>
</evidence>
<dbReference type="AlphaFoldDB" id="A0A2J8A6P5"/>
<feature type="region of interest" description="Disordered" evidence="1">
    <location>
        <begin position="422"/>
        <end position="452"/>
    </location>
</feature>
<feature type="region of interest" description="Disordered" evidence="1">
    <location>
        <begin position="200"/>
        <end position="222"/>
    </location>
</feature>
<evidence type="ECO:0000256" key="1">
    <source>
        <dbReference type="SAM" id="MobiDB-lite"/>
    </source>
</evidence>
<feature type="compositionally biased region" description="Low complexity" evidence="1">
    <location>
        <begin position="422"/>
        <end position="442"/>
    </location>
</feature>
<feature type="compositionally biased region" description="Low complexity" evidence="1">
    <location>
        <begin position="144"/>
        <end position="156"/>
    </location>
</feature>
<feature type="compositionally biased region" description="Basic and acidic residues" evidence="1">
    <location>
        <begin position="103"/>
        <end position="113"/>
    </location>
</feature>